<dbReference type="Proteomes" id="UP001143856">
    <property type="component" value="Unassembled WGS sequence"/>
</dbReference>
<sequence length="318" mass="35835">MAAQQNSTAIPGLWPLVVDARNIVFNSGSTFTLGAMADSAYEYLPKMSALIGGQLDVYQTMYELAIEAALTHILFRPMTTTNEDILIAGQAHTKNQEGLIISELEPQGQHLVCFLGGLIAIASKLFHRSEDIEVAAKLVDGCVWTYKTFPHGIMPETFMMRPCARDDNCQWDDATWKKEMKMRAGDNKKDMTAEDIITEGRLPEGFTGIPDRRYILRPEAIESVFVLYRATGRQDLVESAWEMFEAINKSTTTQLANSAVWDITVPADQTPRPLDSMESFWMGETLKYFYLIFSEPELVDLDEFVFNTEAHPLRRLVG</sequence>
<dbReference type="EMBL" id="JAPDGR010004554">
    <property type="protein sequence ID" value="KAJ2967794.1"/>
    <property type="molecule type" value="Genomic_DNA"/>
</dbReference>
<organism evidence="1 2">
    <name type="scientific">Xylaria curta</name>
    <dbReference type="NCBI Taxonomy" id="42375"/>
    <lineage>
        <taxon>Eukaryota</taxon>
        <taxon>Fungi</taxon>
        <taxon>Dikarya</taxon>
        <taxon>Ascomycota</taxon>
        <taxon>Pezizomycotina</taxon>
        <taxon>Sordariomycetes</taxon>
        <taxon>Xylariomycetidae</taxon>
        <taxon>Xylariales</taxon>
        <taxon>Xylariaceae</taxon>
        <taxon>Xylaria</taxon>
    </lineage>
</organism>
<reference evidence="1" key="1">
    <citation type="submission" date="2022-10" db="EMBL/GenBank/DDBJ databases">
        <title>Genome Sequence of Xylaria curta.</title>
        <authorList>
            <person name="Buettner E."/>
        </authorList>
    </citation>
    <scope>NUCLEOTIDE SEQUENCE</scope>
    <source>
        <strain evidence="1">Babe10</strain>
    </source>
</reference>
<proteinExistence type="predicted"/>
<name>A0ACC1MND4_9PEZI</name>
<accession>A0ACC1MND4</accession>
<evidence type="ECO:0000313" key="1">
    <source>
        <dbReference type="EMBL" id="KAJ2967794.1"/>
    </source>
</evidence>
<protein>
    <submittedName>
        <fullName evidence="1">Uncharacterized protein</fullName>
    </submittedName>
</protein>
<evidence type="ECO:0000313" key="2">
    <source>
        <dbReference type="Proteomes" id="UP001143856"/>
    </source>
</evidence>
<keyword evidence="2" id="KW-1185">Reference proteome</keyword>
<comment type="caution">
    <text evidence="1">The sequence shown here is derived from an EMBL/GenBank/DDBJ whole genome shotgun (WGS) entry which is preliminary data.</text>
</comment>
<gene>
    <name evidence="1" type="ORF">NUW58_g10364</name>
</gene>